<reference evidence="3 4" key="1">
    <citation type="journal article" date="2013" name="Curr. Biol.">
        <title>The Genome of the Foraminiferan Reticulomyxa filosa.</title>
        <authorList>
            <person name="Glockner G."/>
            <person name="Hulsmann N."/>
            <person name="Schleicher M."/>
            <person name="Noegel A.A."/>
            <person name="Eichinger L."/>
            <person name="Gallinger C."/>
            <person name="Pawlowski J."/>
            <person name="Sierra R."/>
            <person name="Euteneuer U."/>
            <person name="Pillet L."/>
            <person name="Moustafa A."/>
            <person name="Platzer M."/>
            <person name="Groth M."/>
            <person name="Szafranski K."/>
            <person name="Schliwa M."/>
        </authorList>
    </citation>
    <scope>NUCLEOTIDE SEQUENCE [LARGE SCALE GENOMIC DNA]</scope>
</reference>
<feature type="compositionally biased region" description="Acidic residues" evidence="2">
    <location>
        <begin position="431"/>
        <end position="450"/>
    </location>
</feature>
<keyword evidence="1" id="KW-0175">Coiled coil</keyword>
<keyword evidence="4" id="KW-1185">Reference proteome</keyword>
<feature type="compositionally biased region" description="Basic and acidic residues" evidence="2">
    <location>
        <begin position="451"/>
        <end position="465"/>
    </location>
</feature>
<feature type="coiled-coil region" evidence="1">
    <location>
        <begin position="192"/>
        <end position="226"/>
    </location>
</feature>
<comment type="caution">
    <text evidence="3">The sequence shown here is derived from an EMBL/GenBank/DDBJ whole genome shotgun (WGS) entry which is preliminary data.</text>
</comment>
<gene>
    <name evidence="3" type="ORF">RFI_26817</name>
</gene>
<dbReference type="Proteomes" id="UP000023152">
    <property type="component" value="Unassembled WGS sequence"/>
</dbReference>
<evidence type="ECO:0000256" key="1">
    <source>
        <dbReference type="SAM" id="Coils"/>
    </source>
</evidence>
<feature type="region of interest" description="Disordered" evidence="2">
    <location>
        <begin position="355"/>
        <end position="498"/>
    </location>
</feature>
<dbReference type="EMBL" id="ASPP01023392">
    <property type="protein sequence ID" value="ETO10562.1"/>
    <property type="molecule type" value="Genomic_DNA"/>
</dbReference>
<accession>X6MAR6</accession>
<proteinExistence type="predicted"/>
<dbReference type="AlphaFoldDB" id="X6MAR6"/>
<organism evidence="3 4">
    <name type="scientific">Reticulomyxa filosa</name>
    <dbReference type="NCBI Taxonomy" id="46433"/>
    <lineage>
        <taxon>Eukaryota</taxon>
        <taxon>Sar</taxon>
        <taxon>Rhizaria</taxon>
        <taxon>Retaria</taxon>
        <taxon>Foraminifera</taxon>
        <taxon>Monothalamids</taxon>
        <taxon>Reticulomyxidae</taxon>
        <taxon>Reticulomyxa</taxon>
    </lineage>
</organism>
<evidence type="ECO:0000313" key="3">
    <source>
        <dbReference type="EMBL" id="ETO10562.1"/>
    </source>
</evidence>
<feature type="compositionally biased region" description="Basic residues" evidence="2">
    <location>
        <begin position="475"/>
        <end position="487"/>
    </location>
</feature>
<evidence type="ECO:0000256" key="2">
    <source>
        <dbReference type="SAM" id="MobiDB-lite"/>
    </source>
</evidence>
<name>X6MAR6_RETFI</name>
<protein>
    <submittedName>
        <fullName evidence="3">Uncharacterized protein</fullName>
    </submittedName>
</protein>
<sequence length="518" mass="57675">MTEGVDVDKFLEENDLLDLKESFVEKQYRKGVETGRKKRGNFKKLQRVCMFVTIYKKKNDQTTKKTELDDVRTAAFIAAIRKIKGSKSTSTSAIGEPNVSSSAPRAKKSGVVSGNADLVHLIISPQEHEAITKLHERFDQTSSLVKQLEQSFDTLKKNGESCQQDITSRMELVYKQVQEWQAKLYEAVDAMKNQKIERLQQQLDQLKTYRAEVNQGKNKYQELIDDPSLDVQSRKKQVVEMVDKILGRSEIPLLMVTQPKVEFGWSEQYLNTLLSHIVINDCDQPFPPYVIISVEMQFKFNVELLSIALTNRVIARCNVVNGFVTHFLQVSVVAGESGREVLEFAVEYAVLPSDEANANSKSKSSRAIDDGSSFRNPSVGSEALPRSGPSRLLVASSSQANVSGKSKGKSKKKKDDDSSSEESKSDKSSEEDNDEDNSSESSSEEESDESGSDKDSDKSSDKSSGDSDASDSSTGKKKKARKKRVKKRATDLLDESTLHKSMCSMKSLVQEVKATVQA</sequence>
<feature type="compositionally biased region" description="Basic and acidic residues" evidence="2">
    <location>
        <begin position="413"/>
        <end position="430"/>
    </location>
</feature>
<evidence type="ECO:0000313" key="4">
    <source>
        <dbReference type="Proteomes" id="UP000023152"/>
    </source>
</evidence>